<gene>
    <name evidence="1" type="ORF">KDI_53190</name>
</gene>
<organism evidence="1 2">
    <name type="scientific">Dictyobacter arantiisoli</name>
    <dbReference type="NCBI Taxonomy" id="2014874"/>
    <lineage>
        <taxon>Bacteria</taxon>
        <taxon>Bacillati</taxon>
        <taxon>Chloroflexota</taxon>
        <taxon>Ktedonobacteria</taxon>
        <taxon>Ktedonobacterales</taxon>
        <taxon>Dictyobacteraceae</taxon>
        <taxon>Dictyobacter</taxon>
    </lineage>
</organism>
<evidence type="ECO:0000313" key="1">
    <source>
        <dbReference type="EMBL" id="GCF11755.1"/>
    </source>
</evidence>
<evidence type="ECO:0000313" key="2">
    <source>
        <dbReference type="Proteomes" id="UP000322530"/>
    </source>
</evidence>
<dbReference type="Proteomes" id="UP000322530">
    <property type="component" value="Unassembled WGS sequence"/>
</dbReference>
<dbReference type="OrthoDB" id="1821427at2"/>
<comment type="caution">
    <text evidence="1">The sequence shown here is derived from an EMBL/GenBank/DDBJ whole genome shotgun (WGS) entry which is preliminary data.</text>
</comment>
<dbReference type="EMBL" id="BIXY01000142">
    <property type="protein sequence ID" value="GCF11755.1"/>
    <property type="molecule type" value="Genomic_DNA"/>
</dbReference>
<accession>A0A5A5TKG3</accession>
<sequence>MSKFLCRCGYVIIDQEDYLPYKASFFLDADTNISFERFYSYLQDLQIALNEGDIQDFFKKTHGEDVVQESFSLEDSIAMMFGGLIAVFGHTMYECEQCGRIWLQFHRDMNRFIPFHPESDIRGVLKSDTDEKKRSIEKGIQYPA</sequence>
<protein>
    <submittedName>
        <fullName evidence="1">Uncharacterized protein</fullName>
    </submittedName>
</protein>
<reference evidence="1 2" key="1">
    <citation type="submission" date="2019-01" db="EMBL/GenBank/DDBJ databases">
        <title>Draft genome sequence of Dictyobacter sp. Uno17.</title>
        <authorList>
            <person name="Wang C.M."/>
            <person name="Zheng Y."/>
            <person name="Sakai Y."/>
            <person name="Abe K."/>
            <person name="Yokota A."/>
            <person name="Yabe S."/>
        </authorList>
    </citation>
    <scope>NUCLEOTIDE SEQUENCE [LARGE SCALE GENOMIC DNA]</scope>
    <source>
        <strain evidence="1 2">Uno17</strain>
    </source>
</reference>
<proteinExistence type="predicted"/>
<dbReference type="RefSeq" id="WP_149404556.1">
    <property type="nucleotide sequence ID" value="NZ_BIXY01000142.1"/>
</dbReference>
<dbReference type="AlphaFoldDB" id="A0A5A5TKG3"/>
<name>A0A5A5TKG3_9CHLR</name>
<keyword evidence="2" id="KW-1185">Reference proteome</keyword>